<name>A0A9X4YDT9_9GAMM</name>
<proteinExistence type="predicted"/>
<dbReference type="OrthoDB" id="6184045at2"/>
<accession>A0A9X4YDT9</accession>
<reference evidence="1 2" key="1">
    <citation type="submission" date="2019-11" db="EMBL/GenBank/DDBJ databases">
        <title>Genome sequences of 17 halophilic strains isolated from different environments.</title>
        <authorList>
            <person name="Furrow R.E."/>
        </authorList>
    </citation>
    <scope>NUCLEOTIDE SEQUENCE [LARGE SCALE GENOMIC DNA]</scope>
    <source>
        <strain evidence="1 2">22507_15_FS</strain>
    </source>
</reference>
<protein>
    <submittedName>
        <fullName evidence="1">Uncharacterized protein</fullName>
    </submittedName>
</protein>
<evidence type="ECO:0000313" key="2">
    <source>
        <dbReference type="Proteomes" id="UP000460751"/>
    </source>
</evidence>
<gene>
    <name evidence="1" type="ORF">GLW01_13500</name>
</gene>
<dbReference type="EMBL" id="WMEX01000008">
    <property type="protein sequence ID" value="MYL27804.1"/>
    <property type="molecule type" value="Genomic_DNA"/>
</dbReference>
<keyword evidence="2" id="KW-1185">Reference proteome</keyword>
<comment type="caution">
    <text evidence="1">The sequence shown here is derived from an EMBL/GenBank/DDBJ whole genome shotgun (WGS) entry which is preliminary data.</text>
</comment>
<evidence type="ECO:0000313" key="1">
    <source>
        <dbReference type="EMBL" id="MYL27804.1"/>
    </source>
</evidence>
<dbReference type="RefSeq" id="WP_151439152.1">
    <property type="nucleotide sequence ID" value="NZ_WMEX01000008.1"/>
</dbReference>
<dbReference type="Proteomes" id="UP000460751">
    <property type="component" value="Unassembled WGS sequence"/>
</dbReference>
<dbReference type="AlphaFoldDB" id="A0A9X4YDT9"/>
<organism evidence="1 2">
    <name type="scientific">Vreelandella halophila</name>
    <dbReference type="NCBI Taxonomy" id="86177"/>
    <lineage>
        <taxon>Bacteria</taxon>
        <taxon>Pseudomonadati</taxon>
        <taxon>Pseudomonadota</taxon>
        <taxon>Gammaproteobacteria</taxon>
        <taxon>Oceanospirillales</taxon>
        <taxon>Halomonadaceae</taxon>
        <taxon>Vreelandella</taxon>
    </lineage>
</organism>
<sequence length="77" mass="9041">MMMLLNLLLGATALTLSGLAVRELHHQEQLIQRLEQYAAHERRPKQGRVIHSNYEEPITPAFETLPRRIIDQLTRRR</sequence>